<evidence type="ECO:0000256" key="13">
    <source>
        <dbReference type="ARBA" id="ARBA00048390"/>
    </source>
</evidence>
<keyword evidence="7 14" id="KW-0812">Transmembrane</keyword>
<evidence type="ECO:0000256" key="5">
    <source>
        <dbReference type="ARBA" id="ARBA00022475"/>
    </source>
</evidence>
<keyword evidence="11 14" id="KW-0408">Iron</keyword>
<proteinExistence type="inferred from homology"/>
<comment type="catalytic activity">
    <reaction evidence="13 14 15">
        <text>protoporphyrinogen IX + 3 A = protoporphyrin IX + 3 AH2</text>
        <dbReference type="Rhea" id="RHEA:62000"/>
        <dbReference type="ChEBI" id="CHEBI:13193"/>
        <dbReference type="ChEBI" id="CHEBI:17499"/>
        <dbReference type="ChEBI" id="CHEBI:57306"/>
        <dbReference type="ChEBI" id="CHEBI:57307"/>
    </reaction>
</comment>
<comment type="function">
    <text evidence="14 15">Catalyzes the oxidation of protoporphyrinogen IX to protoporphyrin IX.</text>
</comment>
<evidence type="ECO:0000256" key="8">
    <source>
        <dbReference type="ARBA" id="ARBA00022723"/>
    </source>
</evidence>
<feature type="transmembrane region" description="Helical" evidence="14">
    <location>
        <begin position="56"/>
        <end position="76"/>
    </location>
</feature>
<dbReference type="HAMAP" id="MF_02239">
    <property type="entry name" value="HemJ"/>
    <property type="match status" value="1"/>
</dbReference>
<evidence type="ECO:0000256" key="2">
    <source>
        <dbReference type="ARBA" id="ARBA00005073"/>
    </source>
</evidence>
<feature type="transmembrane region" description="Helical" evidence="14">
    <location>
        <begin position="126"/>
        <end position="144"/>
    </location>
</feature>
<dbReference type="GO" id="GO:0006782">
    <property type="term" value="P:protoporphyrinogen IX biosynthetic process"/>
    <property type="evidence" value="ECO:0007669"/>
    <property type="project" value="UniProtKB-UniRule"/>
</dbReference>
<dbReference type="AlphaFoldDB" id="A0A2U2PCM5"/>
<evidence type="ECO:0000256" key="4">
    <source>
        <dbReference type="ARBA" id="ARBA00017504"/>
    </source>
</evidence>
<keyword evidence="6 14" id="KW-0349">Heme</keyword>
<comment type="pathway">
    <text evidence="2 14 15">Porphyrin-containing compound metabolism; protoporphyrin-IX biosynthesis; protoporphyrin-IX from protoporphyrinogen-IX: step 1/1.</text>
</comment>
<evidence type="ECO:0000256" key="15">
    <source>
        <dbReference type="PIRNR" id="PIRNR004638"/>
    </source>
</evidence>
<feature type="binding site" description="axial binding residue" evidence="14">
    <location>
        <position position="10"/>
    </location>
    <ligand>
        <name>heme</name>
        <dbReference type="ChEBI" id="CHEBI:30413"/>
    </ligand>
    <ligandPart>
        <name>Fe</name>
        <dbReference type="ChEBI" id="CHEBI:18248"/>
    </ligandPart>
</feature>
<dbReference type="GO" id="GO:0046872">
    <property type="term" value="F:metal ion binding"/>
    <property type="evidence" value="ECO:0007669"/>
    <property type="project" value="UniProtKB-UniRule"/>
</dbReference>
<evidence type="ECO:0000256" key="7">
    <source>
        <dbReference type="ARBA" id="ARBA00022692"/>
    </source>
</evidence>
<evidence type="ECO:0000313" key="16">
    <source>
        <dbReference type="EMBL" id="PWG79146.1"/>
    </source>
</evidence>
<keyword evidence="8 14" id="KW-0479">Metal-binding</keyword>
<dbReference type="InterPro" id="IPR005265">
    <property type="entry name" value="HemJ-like"/>
</dbReference>
<evidence type="ECO:0000256" key="14">
    <source>
        <dbReference type="HAMAP-Rule" id="MF_02239"/>
    </source>
</evidence>
<evidence type="ECO:0000256" key="11">
    <source>
        <dbReference type="ARBA" id="ARBA00023004"/>
    </source>
</evidence>
<gene>
    <name evidence="16" type="primary">hemJ</name>
    <name evidence="16" type="ORF">DDR33_19050</name>
</gene>
<dbReference type="EC" id="1.3.99.-" evidence="14 15"/>
<dbReference type="OrthoDB" id="9800824at2"/>
<dbReference type="Proteomes" id="UP000245647">
    <property type="component" value="Unassembled WGS sequence"/>
</dbReference>
<dbReference type="EMBL" id="QEAS01000017">
    <property type="protein sequence ID" value="PWG79146.1"/>
    <property type="molecule type" value="Genomic_DNA"/>
</dbReference>
<evidence type="ECO:0000256" key="10">
    <source>
        <dbReference type="ARBA" id="ARBA00023002"/>
    </source>
</evidence>
<dbReference type="Pfam" id="PF03653">
    <property type="entry name" value="UPF0093"/>
    <property type="match status" value="1"/>
</dbReference>
<accession>A0A2U2PCM5</accession>
<dbReference type="PANTHER" id="PTHR40255:SF1">
    <property type="entry name" value="PROTOPORPHYRINOGEN IX OXIDASE"/>
    <property type="match status" value="1"/>
</dbReference>
<evidence type="ECO:0000256" key="9">
    <source>
        <dbReference type="ARBA" id="ARBA00022989"/>
    </source>
</evidence>
<reference evidence="16 17" key="1">
    <citation type="submission" date="2018-04" db="EMBL/GenBank/DDBJ databases">
        <title>Pedobacter chongqingensis sp. nov., isolated from a rottenly hemp rope.</title>
        <authorList>
            <person name="Cai Y."/>
        </authorList>
    </citation>
    <scope>NUCLEOTIDE SEQUENCE [LARGE SCALE GENOMIC DNA]</scope>
    <source>
        <strain evidence="16 17">FJ4-8</strain>
    </source>
</reference>
<comment type="subcellular location">
    <subcellularLocation>
        <location evidence="1 14">Cell membrane</location>
        <topology evidence="1 14">Multi-pass membrane protein</topology>
    </subcellularLocation>
</comment>
<protein>
    <recommendedName>
        <fullName evidence="4 14">Protoporphyrinogen IX oxidase</fullName>
        <shortName evidence="14">PPO</shortName>
        <ecNumber evidence="14 15">1.3.99.-</ecNumber>
    </recommendedName>
</protein>
<comment type="caution">
    <text evidence="16">The sequence shown here is derived from an EMBL/GenBank/DDBJ whole genome shotgun (WGS) entry which is preliminary data.</text>
</comment>
<keyword evidence="5 14" id="KW-1003">Cell membrane</keyword>
<dbReference type="GO" id="GO:0070818">
    <property type="term" value="F:protoporphyrinogen oxidase activity"/>
    <property type="evidence" value="ECO:0007669"/>
    <property type="project" value="UniProtKB-UniRule"/>
</dbReference>
<keyword evidence="10 14" id="KW-0560">Oxidoreductase</keyword>
<comment type="similarity">
    <text evidence="3 14 15">Belongs to the HemJ family.</text>
</comment>
<evidence type="ECO:0000256" key="1">
    <source>
        <dbReference type="ARBA" id="ARBA00004651"/>
    </source>
</evidence>
<name>A0A2U2PCM5_9SPHI</name>
<feature type="transmembrane region" description="Helical" evidence="14">
    <location>
        <begin position="150"/>
        <end position="171"/>
    </location>
</feature>
<evidence type="ECO:0000313" key="17">
    <source>
        <dbReference type="Proteomes" id="UP000245647"/>
    </source>
</evidence>
<comment type="subunit">
    <text evidence="14">Homodimer.</text>
</comment>
<evidence type="ECO:0000256" key="3">
    <source>
        <dbReference type="ARBA" id="ARBA00006501"/>
    </source>
</evidence>
<organism evidence="16 17">
    <name type="scientific">Pararcticibacter amylolyticus</name>
    <dbReference type="NCBI Taxonomy" id="2173175"/>
    <lineage>
        <taxon>Bacteria</taxon>
        <taxon>Pseudomonadati</taxon>
        <taxon>Bacteroidota</taxon>
        <taxon>Sphingobacteriia</taxon>
        <taxon>Sphingobacteriales</taxon>
        <taxon>Sphingobacteriaceae</taxon>
        <taxon>Pararcticibacter</taxon>
    </lineage>
</organism>
<sequence>MLYLYVKSIHIIFVVCWMAGIFYIVRLFIYHIEAKDKTEEERRILFPQFQLMESRLWNVITMPAMVLSVLAGVGMLYLNPYLLRTDWMLVKLAFVVGLLVYHFTCQRVMLQLRRGIFAWTSMQLRIWNEVATILLVAIVFVVVLKNALDWIYGLIGLFLFIFVIMLAVKIYKYYRLKK</sequence>
<dbReference type="NCBIfam" id="TIGR00701">
    <property type="entry name" value="protoporphyrinogen oxidase HemJ"/>
    <property type="match status" value="1"/>
</dbReference>
<keyword evidence="12 14" id="KW-0472">Membrane</keyword>
<dbReference type="UniPathway" id="UPA00251">
    <property type="reaction ID" value="UER00324"/>
</dbReference>
<evidence type="ECO:0000256" key="6">
    <source>
        <dbReference type="ARBA" id="ARBA00022617"/>
    </source>
</evidence>
<feature type="binding site" description="axial binding residue" evidence="14">
    <location>
        <position position="91"/>
    </location>
    <ligand>
        <name>heme</name>
        <dbReference type="ChEBI" id="CHEBI:30413"/>
    </ligand>
    <ligandPart>
        <name>Fe</name>
        <dbReference type="ChEBI" id="CHEBI:18248"/>
    </ligandPart>
</feature>
<keyword evidence="9 14" id="KW-1133">Transmembrane helix</keyword>
<keyword evidence="17" id="KW-1185">Reference proteome</keyword>
<dbReference type="PIRSF" id="PIRSF004638">
    <property type="entry name" value="UCP004638"/>
    <property type="match status" value="1"/>
</dbReference>
<feature type="transmembrane region" description="Helical" evidence="14">
    <location>
        <begin position="88"/>
        <end position="105"/>
    </location>
</feature>
<dbReference type="PANTHER" id="PTHR40255">
    <property type="entry name" value="UPF0093 MEMBRANE PROTEIN SLR1790"/>
    <property type="match status" value="1"/>
</dbReference>
<feature type="transmembrane region" description="Helical" evidence="14">
    <location>
        <begin position="6"/>
        <end position="29"/>
    </location>
</feature>
<dbReference type="GO" id="GO:0005886">
    <property type="term" value="C:plasma membrane"/>
    <property type="evidence" value="ECO:0007669"/>
    <property type="project" value="UniProtKB-SubCell"/>
</dbReference>
<evidence type="ECO:0000256" key="12">
    <source>
        <dbReference type="ARBA" id="ARBA00023136"/>
    </source>
</evidence>
<comment type="cofactor">
    <cofactor evidence="14 15">
        <name>heme b</name>
        <dbReference type="ChEBI" id="CHEBI:60344"/>
    </cofactor>
    <text evidence="14 15">Binds 1 heme b (iron(II)-protoporphyrin IX) group per subunit.</text>
</comment>